<organism evidence="2 3">
    <name type="scientific">Olea europaea subsp. europaea</name>
    <dbReference type="NCBI Taxonomy" id="158383"/>
    <lineage>
        <taxon>Eukaryota</taxon>
        <taxon>Viridiplantae</taxon>
        <taxon>Streptophyta</taxon>
        <taxon>Embryophyta</taxon>
        <taxon>Tracheophyta</taxon>
        <taxon>Spermatophyta</taxon>
        <taxon>Magnoliopsida</taxon>
        <taxon>eudicotyledons</taxon>
        <taxon>Gunneridae</taxon>
        <taxon>Pentapetalae</taxon>
        <taxon>asterids</taxon>
        <taxon>lamiids</taxon>
        <taxon>Lamiales</taxon>
        <taxon>Oleaceae</taxon>
        <taxon>Oleeae</taxon>
        <taxon>Olea</taxon>
    </lineage>
</organism>
<dbReference type="Proteomes" id="UP000594638">
    <property type="component" value="Unassembled WGS sequence"/>
</dbReference>
<evidence type="ECO:0000256" key="1">
    <source>
        <dbReference type="SAM" id="MobiDB-lite"/>
    </source>
</evidence>
<dbReference type="Gramene" id="OE9A073945T1">
    <property type="protein sequence ID" value="OE9A073945C1"/>
    <property type="gene ID" value="OE9A073945"/>
</dbReference>
<protein>
    <submittedName>
        <fullName evidence="2">Uncharacterized protein</fullName>
    </submittedName>
</protein>
<keyword evidence="3" id="KW-1185">Reference proteome</keyword>
<proteinExistence type="predicted"/>
<feature type="region of interest" description="Disordered" evidence="1">
    <location>
        <begin position="19"/>
        <end position="42"/>
    </location>
</feature>
<accession>A0A8S0PN67</accession>
<reference evidence="2 3" key="1">
    <citation type="submission" date="2019-12" db="EMBL/GenBank/DDBJ databases">
        <authorList>
            <person name="Alioto T."/>
            <person name="Alioto T."/>
            <person name="Gomez Garrido J."/>
        </authorList>
    </citation>
    <scope>NUCLEOTIDE SEQUENCE [LARGE SCALE GENOMIC DNA]</scope>
</reference>
<gene>
    <name evidence="2" type="ORF">OLEA9_A073945</name>
</gene>
<sequence>MESGWDLCMESGWDSSLTEGKILQKRKRSTSPENMSEGSKREIQKIKKDLEECQRTVNELREKYEASTLEYEKMVAVIPASHNRNCLLSLFLYLFHSFLILRYLSCHASFASCPGWGTGEKTGRHVYWRVGTWCPVFEPVPHPGRLAFSHA</sequence>
<evidence type="ECO:0000313" key="3">
    <source>
        <dbReference type="Proteomes" id="UP000594638"/>
    </source>
</evidence>
<evidence type="ECO:0000313" key="2">
    <source>
        <dbReference type="EMBL" id="CAA2955750.1"/>
    </source>
</evidence>
<name>A0A8S0PN67_OLEEU</name>
<dbReference type="EMBL" id="CACTIH010000161">
    <property type="protein sequence ID" value="CAA2955750.1"/>
    <property type="molecule type" value="Genomic_DNA"/>
</dbReference>
<comment type="caution">
    <text evidence="2">The sequence shown here is derived from an EMBL/GenBank/DDBJ whole genome shotgun (WGS) entry which is preliminary data.</text>
</comment>
<dbReference type="AlphaFoldDB" id="A0A8S0PN67"/>